<name>A0A656D918_KRYT1</name>
<keyword evidence="3" id="KW-1185">Reference proteome</keyword>
<gene>
    <name evidence="2" type="ORF">JGI24_00982</name>
</gene>
<reference evidence="2 3" key="1">
    <citation type="submission" date="2015-11" db="EMBL/GenBank/DDBJ databases">
        <authorList>
            <person name="Varghese N."/>
        </authorList>
    </citation>
    <scope>NUCLEOTIDE SEQUENCE [LARGE SCALE GENOMIC DNA]</scope>
    <source>
        <strain evidence="2 3">JGI-24</strain>
    </source>
</reference>
<dbReference type="AlphaFoldDB" id="A0A656D918"/>
<organism evidence="2 3">
    <name type="scientific">Kryptobacter tengchongensis</name>
    <dbReference type="NCBI Taxonomy" id="1643429"/>
    <lineage>
        <taxon>Bacteria</taxon>
        <taxon>Pseudomonadati</taxon>
        <taxon>Candidatus Kryptoniota</taxon>
        <taxon>Candidatus Kryptobacter</taxon>
    </lineage>
</organism>
<sequence>MELLSKISFFLHILSAMLIAVSVFGFSMIELAFGREMTLSLHKLSLKFSNIARNGGLLALITGIYNWFVIGNIQGWLIVKVILFIWFVISGVFVGVKYISKREKLLSEGQTPADEMVKVNKIIKVYSRLNLIIFILIVFLAVFRPF</sequence>
<protein>
    <submittedName>
        <fullName evidence="2">Predicted integral membrane protein (DUF2269)</fullName>
    </submittedName>
</protein>
<feature type="transmembrane region" description="Helical" evidence="1">
    <location>
        <begin position="12"/>
        <end position="33"/>
    </location>
</feature>
<feature type="transmembrane region" description="Helical" evidence="1">
    <location>
        <begin position="76"/>
        <end position="96"/>
    </location>
</feature>
<dbReference type="Proteomes" id="UP000243065">
    <property type="component" value="Unassembled WGS sequence"/>
</dbReference>
<keyword evidence="1" id="KW-0472">Membrane</keyword>
<accession>A0A656D918</accession>
<dbReference type="RefSeq" id="WP_072150389.1">
    <property type="nucleotide sequence ID" value="NZ_CZVU01000039.1"/>
</dbReference>
<keyword evidence="1" id="KW-0812">Transmembrane</keyword>
<dbReference type="OrthoDB" id="9800598at2"/>
<feature type="transmembrane region" description="Helical" evidence="1">
    <location>
        <begin position="125"/>
        <end position="143"/>
    </location>
</feature>
<keyword evidence="1" id="KW-1133">Transmembrane helix</keyword>
<evidence type="ECO:0000313" key="2">
    <source>
        <dbReference type="EMBL" id="CUT01674.1"/>
    </source>
</evidence>
<dbReference type="EMBL" id="CZVU01000039">
    <property type="protein sequence ID" value="CUT01674.1"/>
    <property type="molecule type" value="Genomic_DNA"/>
</dbReference>
<evidence type="ECO:0000313" key="3">
    <source>
        <dbReference type="Proteomes" id="UP000243065"/>
    </source>
</evidence>
<proteinExistence type="predicted"/>
<evidence type="ECO:0000256" key="1">
    <source>
        <dbReference type="SAM" id="Phobius"/>
    </source>
</evidence>